<reference evidence="1 2" key="1">
    <citation type="journal article" date="2018" name="Genome Biol. Evol.">
        <title>Multiple Roots of Fruiting Body Formation in Amoebozoa.</title>
        <authorList>
            <person name="Hillmann F."/>
            <person name="Forbes G."/>
            <person name="Novohradska S."/>
            <person name="Ferling I."/>
            <person name="Riege K."/>
            <person name="Groth M."/>
            <person name="Westermann M."/>
            <person name="Marz M."/>
            <person name="Spaller T."/>
            <person name="Winckler T."/>
            <person name="Schaap P."/>
            <person name="Glockner G."/>
        </authorList>
    </citation>
    <scope>NUCLEOTIDE SEQUENCE [LARGE SCALE GENOMIC DNA]</scope>
    <source>
        <strain evidence="1 2">Jena</strain>
    </source>
</reference>
<dbReference type="InParanoid" id="A0A2P6NUN9"/>
<dbReference type="Proteomes" id="UP000241769">
    <property type="component" value="Unassembled WGS sequence"/>
</dbReference>
<dbReference type="AlphaFoldDB" id="A0A2P6NUN9"/>
<name>A0A2P6NUN9_9EUKA</name>
<sequence length="69" mass="7834">MKTSFRTKSGPKVAPSERIIVPSTAPRDPKILYQRSPDSRRISYLRKTWAYGDDSPSSICRRQNFACGT</sequence>
<evidence type="ECO:0000313" key="2">
    <source>
        <dbReference type="Proteomes" id="UP000241769"/>
    </source>
</evidence>
<comment type="caution">
    <text evidence="1">The sequence shown here is derived from an EMBL/GenBank/DDBJ whole genome shotgun (WGS) entry which is preliminary data.</text>
</comment>
<keyword evidence="2" id="KW-1185">Reference proteome</keyword>
<dbReference type="EMBL" id="MDYQ01000019">
    <property type="protein sequence ID" value="PRP87646.1"/>
    <property type="molecule type" value="Genomic_DNA"/>
</dbReference>
<evidence type="ECO:0000313" key="1">
    <source>
        <dbReference type="EMBL" id="PRP87646.1"/>
    </source>
</evidence>
<accession>A0A2P6NUN9</accession>
<protein>
    <submittedName>
        <fullName evidence="1">Uncharacterized protein</fullName>
    </submittedName>
</protein>
<gene>
    <name evidence="1" type="ORF">PROFUN_04673</name>
</gene>
<organism evidence="1 2">
    <name type="scientific">Planoprotostelium fungivorum</name>
    <dbReference type="NCBI Taxonomy" id="1890364"/>
    <lineage>
        <taxon>Eukaryota</taxon>
        <taxon>Amoebozoa</taxon>
        <taxon>Evosea</taxon>
        <taxon>Variosea</taxon>
        <taxon>Cavosteliida</taxon>
        <taxon>Cavosteliaceae</taxon>
        <taxon>Planoprotostelium</taxon>
    </lineage>
</organism>
<proteinExistence type="predicted"/>